<accession>A0ABW2YHP6</accession>
<dbReference type="Proteomes" id="UP001597110">
    <property type="component" value="Unassembled WGS sequence"/>
</dbReference>
<comment type="caution">
    <text evidence="1">The sequence shown here is derived from an EMBL/GenBank/DDBJ whole genome shotgun (WGS) entry which is preliminary data.</text>
</comment>
<sequence>MKLGFSEEFALKVISEITPFQHLSGTEHVAPLLYSLIRMLKPQTVVEFGSGYTTPYILQALKDNEDDFNFNLKILKSRVAKNYAKLSDPARKAMLPDDWLLDETTQEVYGQEPVVPIPSFYARPYKPRLFTFEVLPEDDMYVRKLSRLVGELKLDGYFTLSAGCRVTDYVQMVPAERRPIDFAWNDFGNKKRFYDETYDSIREDGGIMAFHNTTSSEKDHKEDLDKVFEAIRPNLLSRKAELLTFLEPHKFTQRSLTVVRKTTGFKDEFFHDMTEEYDRSLLKLSRARSDFMA</sequence>
<evidence type="ECO:0000313" key="1">
    <source>
        <dbReference type="EMBL" id="MFD0727698.1"/>
    </source>
</evidence>
<keyword evidence="2" id="KW-1185">Reference proteome</keyword>
<reference evidence="2" key="1">
    <citation type="journal article" date="2019" name="Int. J. Syst. Evol. Microbiol.">
        <title>The Global Catalogue of Microorganisms (GCM) 10K type strain sequencing project: providing services to taxonomists for standard genome sequencing and annotation.</title>
        <authorList>
            <consortium name="The Broad Institute Genomics Platform"/>
            <consortium name="The Broad Institute Genome Sequencing Center for Infectious Disease"/>
            <person name="Wu L."/>
            <person name="Ma J."/>
        </authorList>
    </citation>
    <scope>NUCLEOTIDE SEQUENCE [LARGE SCALE GENOMIC DNA]</scope>
    <source>
        <strain evidence="2">CCUG 55585</strain>
    </source>
</reference>
<dbReference type="InterPro" id="IPR029063">
    <property type="entry name" value="SAM-dependent_MTases_sf"/>
</dbReference>
<evidence type="ECO:0000313" key="2">
    <source>
        <dbReference type="Proteomes" id="UP001597110"/>
    </source>
</evidence>
<gene>
    <name evidence="1" type="ORF">ACFQ0E_19060</name>
</gene>
<organism evidence="1 2">
    <name type="scientific">Lysobacter brunescens</name>
    <dbReference type="NCBI Taxonomy" id="262323"/>
    <lineage>
        <taxon>Bacteria</taxon>
        <taxon>Pseudomonadati</taxon>
        <taxon>Pseudomonadota</taxon>
        <taxon>Gammaproteobacteria</taxon>
        <taxon>Lysobacterales</taxon>
        <taxon>Lysobacteraceae</taxon>
        <taxon>Lysobacter</taxon>
    </lineage>
</organism>
<evidence type="ECO:0008006" key="3">
    <source>
        <dbReference type="Google" id="ProtNLM"/>
    </source>
</evidence>
<dbReference type="RefSeq" id="WP_386826599.1">
    <property type="nucleotide sequence ID" value="NZ_JBHTIF010000008.1"/>
</dbReference>
<name>A0ABW2YHP6_9GAMM</name>
<proteinExistence type="predicted"/>
<protein>
    <recommendedName>
        <fullName evidence="3">Class I SAM-dependent methyltransferase</fullName>
    </recommendedName>
</protein>
<dbReference type="Gene3D" id="3.40.50.150">
    <property type="entry name" value="Vaccinia Virus protein VP39"/>
    <property type="match status" value="1"/>
</dbReference>
<dbReference type="EMBL" id="JBHTIF010000008">
    <property type="protein sequence ID" value="MFD0727698.1"/>
    <property type="molecule type" value="Genomic_DNA"/>
</dbReference>